<dbReference type="InterPro" id="IPR010796">
    <property type="entry name" value="C2_B9-type_dom"/>
</dbReference>
<feature type="compositionally biased region" description="Low complexity" evidence="8">
    <location>
        <begin position="1"/>
        <end position="49"/>
    </location>
</feature>
<dbReference type="PANTHER" id="PTHR12968:SF1">
    <property type="entry name" value="B9 DOMAIN-CONTAINING PROTEIN 1"/>
    <property type="match status" value="1"/>
</dbReference>
<evidence type="ECO:0000256" key="9">
    <source>
        <dbReference type="SAM" id="Phobius"/>
    </source>
</evidence>
<keyword evidence="12" id="KW-1185">Reference proteome</keyword>
<evidence type="ECO:0000256" key="4">
    <source>
        <dbReference type="ARBA" id="ARBA00023212"/>
    </source>
</evidence>
<feature type="region of interest" description="Disordered" evidence="8">
    <location>
        <begin position="794"/>
        <end position="837"/>
    </location>
</feature>
<keyword evidence="2" id="KW-0963">Cytoplasm</keyword>
<evidence type="ECO:0000256" key="8">
    <source>
        <dbReference type="SAM" id="MobiDB-lite"/>
    </source>
</evidence>
<dbReference type="GO" id="GO:0060271">
    <property type="term" value="P:cilium assembly"/>
    <property type="evidence" value="ECO:0007669"/>
    <property type="project" value="TreeGrafter"/>
</dbReference>
<dbReference type="PANTHER" id="PTHR12968">
    <property type="entry name" value="B9 DOMAIN-CONTAINING"/>
    <property type="match status" value="1"/>
</dbReference>
<evidence type="ECO:0000256" key="5">
    <source>
        <dbReference type="ARBA" id="ARBA00023273"/>
    </source>
</evidence>
<dbReference type="GO" id="GO:0036038">
    <property type="term" value="C:MKS complex"/>
    <property type="evidence" value="ECO:0007669"/>
    <property type="project" value="TreeGrafter"/>
</dbReference>
<feature type="compositionally biased region" description="Acidic residues" evidence="8">
    <location>
        <begin position="85"/>
        <end position="100"/>
    </location>
</feature>
<feature type="compositionally biased region" description="Pro residues" evidence="8">
    <location>
        <begin position="794"/>
        <end position="828"/>
    </location>
</feature>
<feature type="compositionally biased region" description="Polar residues" evidence="8">
    <location>
        <begin position="209"/>
        <end position="230"/>
    </location>
</feature>
<keyword evidence="3" id="KW-0970">Cilium biogenesis/degradation</keyword>
<dbReference type="Proteomes" id="UP000654075">
    <property type="component" value="Unassembled WGS sequence"/>
</dbReference>
<feature type="domain" description="DUF547" evidence="10">
    <location>
        <begin position="304"/>
        <end position="445"/>
    </location>
</feature>
<evidence type="ECO:0000313" key="11">
    <source>
        <dbReference type="EMBL" id="CAE8623093.1"/>
    </source>
</evidence>
<dbReference type="InterPro" id="IPR006869">
    <property type="entry name" value="DUF547"/>
</dbReference>
<name>A0A813GJN2_POLGL</name>
<comment type="similarity">
    <text evidence="6">Belongs to the B9D family.</text>
</comment>
<dbReference type="Pfam" id="PF07162">
    <property type="entry name" value="B9-C2"/>
    <property type="match status" value="1"/>
</dbReference>
<sequence length="1781" mass="192598">MELQHAAQPQRTVQQQRYQPQAEQQQQPEQQEQQAHQQQQHRQQQQQPQHRNEAQQHLLDDAPGAGTDFQNPSGAGIRRALFPSFEEEDRADEDEEEDVENNFQPRGLEGGRLEPIFEAEPVLEGAMTATVLNRCQRCLRTPRSPCLAAADLLRRAYLTLVIQNKAEKLREEAAASSAGDSPSRWRRSTGASSSLEFFDESGSGAVRSPSRSQGSAALTTLSPTAQTSPSRRALNATPDGRMREGGHRASEPSGNSPNKGGRSPGALPAAVSEGEAAGASAAAAAMVLDLRRHFCELQAFDKISELSHEERLAFWLNVLNAATLAWLCLTDSQSLHSNLFPMTTWIGFLHRCQVCVGGLDFSLFEIEHSVLRSMSSAPSKFGWFLQQASKVLRAGDPRGPMCLEEAAPEVSFGISYPIRAGCPPLRVYRAEAVKPQLLLSCAHYLVSGGLQIEGSPKRKAVLPPLFRHYHRDFGASSSELLEFAQSVLEAMPGALEASARALGGRVSSADAALAAEAPRLAIQLESLRESVESSPPPEGGTSPVGSFAGASVSYCDFDWRLDLRSGHCPVCPELEEALEQGVWRTCGTGGLSSFSAGGQLAQLKLLYRVLQTGVRLNRKSSVPFRMIQHLFLQLWIGLSIVVNLSEKGFLGSQVLAVMATSAEARFLAAIETQGFKSPVLTEQAVRGEIDSGRAILNQKASSQDKEVVLAMPQQISELAHATSSLVSRVALAFRVVPPPTVIRDVTQHAIGALLFKTRLKPRYLGATSEVTAVNAIAANHIPFWQTAAARAPTGPPPMLPIQPMPGPASPPPVMQQTLPPAPPRPKPQTPGGSSPPVQTLSFSQVFAKLRSSVLTLMLTAIGSLMLLVMHYYPLGLALLGFTAALLYEKLTSMGKMFVSVAAALGSGVASAVIDAQWNMHPHDGAAQTQPSPFEPHFEAEFEGEAAEPPELQQNLLAFAAGTAQLGPVSHTFAVQTGWSPGATAFSPPMPGATAAAAAAGAKPGFFQEELEKLASNERWTALPSSYKNEYVKAHGPPGLGWALTHDDMLEGLFRQLSAGREFHLTGDAAAASRIIALRSANESVLPSWLQNEIRGWSNQIHKQELRARGPKRPAGDGAPYPKGKAKAKPLGKRTPDAADGTVQKSPAPQFKTGFLEETELGSGDLVQSVRAAIPANIFAAQLVTKGSGSLGCDQSKVQETAGAWIALIRNSGFIVRDEPVVAELEKYIGYSSQVTPARWKLPVKTLVRLDYAVNFLVKQQWVYTATIQSVLGVLVWAFLLKRPSLSIFFKMYGRVRSTEYEQWGWMTAGLRAELLAARRVLPLCYADCHRLVLPFVMAQDAAGEGEGGLGGWGLGVAAPPPSEIVALALQRLSRTVPSQEELMSGTDHSQSGSNVLTDKCIPLGWTDGATKWRDLMARCRENELYVMIRPPALRLAPACFWLRRCRGGDASKTAGRPIELPGAPAGRYMWGWPAGWLRPRGLRLAGVRGAAVGSAGWREEEFPPLSPYAEADLDEQSVHCMPNARKQRGRMCGVGRAKGKADLSIHTKMQVIRQITERASRSEFSFDKKQANFAVQVRKADKAEAEVTCFRLVLNGEIESAEMGAGNHGPLMCVFSVQHGADWTILSGAPNGITQLAVSTVPMSSSVSSWRGGGGLREAVWSFPLGLVFKSTSPFGWPRIAITVYGTDLCNRRVVKGYGSVHIPCQPGRHTRTIRLYCPLSSSPLTRLLGALFGNPAQLVDPRMITGTEGREVIRVQSGGKVRVHFEVLLKDTEVFSYAFS</sequence>
<keyword evidence="9" id="KW-0472">Membrane</keyword>
<comment type="subcellular location">
    <subcellularLocation>
        <location evidence="1">Cytoplasm</location>
        <location evidence="1">Cytoskeleton</location>
        <location evidence="1">Cilium basal body</location>
    </subcellularLocation>
</comment>
<feature type="transmembrane region" description="Helical" evidence="9">
    <location>
        <begin position="1261"/>
        <end position="1280"/>
    </location>
</feature>
<dbReference type="OrthoDB" id="431939at2759"/>
<evidence type="ECO:0000256" key="1">
    <source>
        <dbReference type="ARBA" id="ARBA00004120"/>
    </source>
</evidence>
<evidence type="ECO:0000256" key="2">
    <source>
        <dbReference type="ARBA" id="ARBA00022490"/>
    </source>
</evidence>
<gene>
    <name evidence="11" type="ORF">PGLA1383_LOCUS40408</name>
</gene>
<comment type="caution">
    <text evidence="11">The sequence shown here is derived from an EMBL/GenBank/DDBJ whole genome shotgun (WGS) entry which is preliminary data.</text>
</comment>
<dbReference type="PROSITE" id="PS51381">
    <property type="entry name" value="C2_B9"/>
    <property type="match status" value="1"/>
</dbReference>
<protein>
    <recommendedName>
        <fullName evidence="7">B9 domain-containing protein 1</fullName>
    </recommendedName>
</protein>
<organism evidence="11 12">
    <name type="scientific">Polarella glacialis</name>
    <name type="common">Dinoflagellate</name>
    <dbReference type="NCBI Taxonomy" id="89957"/>
    <lineage>
        <taxon>Eukaryota</taxon>
        <taxon>Sar</taxon>
        <taxon>Alveolata</taxon>
        <taxon>Dinophyceae</taxon>
        <taxon>Suessiales</taxon>
        <taxon>Suessiaceae</taxon>
        <taxon>Polarella</taxon>
    </lineage>
</organism>
<feature type="compositionally biased region" description="Basic and acidic residues" evidence="8">
    <location>
        <begin position="240"/>
        <end position="250"/>
    </location>
</feature>
<keyword evidence="9" id="KW-1133">Transmembrane helix</keyword>
<feature type="region of interest" description="Disordered" evidence="8">
    <location>
        <begin position="1104"/>
        <end position="1147"/>
    </location>
</feature>
<feature type="region of interest" description="Disordered" evidence="8">
    <location>
        <begin position="172"/>
        <end position="272"/>
    </location>
</feature>
<evidence type="ECO:0000256" key="7">
    <source>
        <dbReference type="ARBA" id="ARBA00039274"/>
    </source>
</evidence>
<feature type="region of interest" description="Disordered" evidence="8">
    <location>
        <begin position="1"/>
        <end position="112"/>
    </location>
</feature>
<reference evidence="11" key="1">
    <citation type="submission" date="2021-02" db="EMBL/GenBank/DDBJ databases">
        <authorList>
            <person name="Dougan E. K."/>
            <person name="Rhodes N."/>
            <person name="Thang M."/>
            <person name="Chan C."/>
        </authorList>
    </citation>
    <scope>NUCLEOTIDE SEQUENCE</scope>
</reference>
<evidence type="ECO:0000256" key="3">
    <source>
        <dbReference type="ARBA" id="ARBA00022794"/>
    </source>
</evidence>
<keyword evidence="9" id="KW-0812">Transmembrane</keyword>
<feature type="compositionally biased region" description="Basic and acidic residues" evidence="8">
    <location>
        <begin position="50"/>
        <end position="60"/>
    </location>
</feature>
<evidence type="ECO:0000259" key="10">
    <source>
        <dbReference type="Pfam" id="PF04784"/>
    </source>
</evidence>
<evidence type="ECO:0000313" key="12">
    <source>
        <dbReference type="Proteomes" id="UP000654075"/>
    </source>
</evidence>
<dbReference type="Pfam" id="PF04784">
    <property type="entry name" value="DUF547"/>
    <property type="match status" value="1"/>
</dbReference>
<keyword evidence="5" id="KW-0966">Cell projection</keyword>
<proteinExistence type="inferred from homology"/>
<dbReference type="EMBL" id="CAJNNV010028114">
    <property type="protein sequence ID" value="CAE8623093.1"/>
    <property type="molecule type" value="Genomic_DNA"/>
</dbReference>
<keyword evidence="4" id="KW-0206">Cytoskeleton</keyword>
<accession>A0A813GJN2</accession>
<evidence type="ECO:0000256" key="6">
    <source>
        <dbReference type="ARBA" id="ARBA00038411"/>
    </source>
</evidence>